<dbReference type="EMBL" id="JAHWXP010000005">
    <property type="protein sequence ID" value="MBY8338337.1"/>
    <property type="molecule type" value="Genomic_DNA"/>
</dbReference>
<comment type="caution">
    <text evidence="1">The sequence shown here is derived from an EMBL/GenBank/DDBJ whole genome shotgun (WGS) entry which is preliminary data.</text>
</comment>
<evidence type="ECO:0000313" key="1">
    <source>
        <dbReference type="EMBL" id="MBY8338337.1"/>
    </source>
</evidence>
<sequence length="219" mass="24526">MDLHQQVETIDVRIREGACAGEFAAAVRELWQDIYVAELGWVTGEAIRHNDEYHEYSTYVLIDLVRDGEPIMPVATARIVEDSQQGLPIERFLPLGPLKEDRHLIEVQKLMVRPSFRSRRFPSAPLGLMSLIMQRSMQFAVTNNASMIIADVFDDPQVSPIGPLRQIGFERIGVPFVDTELGSPVASVAMAISRGMFLRSLVGGADTTMLRFLRGELSR</sequence>
<keyword evidence="2" id="KW-1185">Reference proteome</keyword>
<organism evidence="1 2">
    <name type="scientific">Alteriqipengyuania abyssalis</name>
    <dbReference type="NCBI Taxonomy" id="2860200"/>
    <lineage>
        <taxon>Bacteria</taxon>
        <taxon>Pseudomonadati</taxon>
        <taxon>Pseudomonadota</taxon>
        <taxon>Alphaproteobacteria</taxon>
        <taxon>Sphingomonadales</taxon>
        <taxon>Erythrobacteraceae</taxon>
        <taxon>Alteriqipengyuania</taxon>
    </lineage>
</organism>
<dbReference type="Proteomes" id="UP000759298">
    <property type="component" value="Unassembled WGS sequence"/>
</dbReference>
<name>A0ABS7PHY8_9SPHN</name>
<proteinExistence type="predicted"/>
<dbReference type="Gene3D" id="3.40.630.30">
    <property type="match status" value="1"/>
</dbReference>
<protein>
    <submittedName>
        <fullName evidence="1">GNAT family N-acetyltransferase</fullName>
    </submittedName>
</protein>
<gene>
    <name evidence="1" type="ORF">KYN89_14910</name>
</gene>
<dbReference type="InterPro" id="IPR016181">
    <property type="entry name" value="Acyl_CoA_acyltransferase"/>
</dbReference>
<dbReference type="RefSeq" id="WP_222825828.1">
    <property type="nucleotide sequence ID" value="NZ_JAHWXP010000005.1"/>
</dbReference>
<reference evidence="1 2" key="1">
    <citation type="submission" date="2021-07" db="EMBL/GenBank/DDBJ databases">
        <title>Alteriqipengyuania abyssalis NZ-12B nov, sp.nov isolated from deep sea sponge in pacific ocean.</title>
        <authorList>
            <person name="Tareen S."/>
            <person name="Wink J."/>
        </authorList>
    </citation>
    <scope>NUCLEOTIDE SEQUENCE [LARGE SCALE GENOMIC DNA]</scope>
    <source>
        <strain evidence="1 2">NZ-12B</strain>
    </source>
</reference>
<dbReference type="SUPFAM" id="SSF55729">
    <property type="entry name" value="Acyl-CoA N-acyltransferases (Nat)"/>
    <property type="match status" value="1"/>
</dbReference>
<accession>A0ABS7PHY8</accession>
<evidence type="ECO:0000313" key="2">
    <source>
        <dbReference type="Proteomes" id="UP000759298"/>
    </source>
</evidence>